<dbReference type="SUPFAM" id="SSF111126">
    <property type="entry name" value="Ligand-binding domain in the NO signalling and Golgi transport"/>
    <property type="match status" value="1"/>
</dbReference>
<evidence type="ECO:0000313" key="2">
    <source>
        <dbReference type="EMBL" id="AIF01275.1"/>
    </source>
</evidence>
<dbReference type="InterPro" id="IPR036388">
    <property type="entry name" value="WH-like_DNA-bd_sf"/>
</dbReference>
<dbReference type="InterPro" id="IPR051797">
    <property type="entry name" value="TrmB-like"/>
</dbReference>
<dbReference type="InterPro" id="IPR002831">
    <property type="entry name" value="Tscrpt_reg_TrmB_N"/>
</dbReference>
<name>A0A075GDB6_9EURY</name>
<accession>A0A075GDB6</accession>
<dbReference type="InterPro" id="IPR024096">
    <property type="entry name" value="NO_sig/Golgi_transp_ligand-bd"/>
</dbReference>
<organism evidence="2">
    <name type="scientific">uncultured marine group II/III euryarchaeote KM3_144_H10</name>
    <dbReference type="NCBI Taxonomy" id="1457880"/>
    <lineage>
        <taxon>Archaea</taxon>
        <taxon>Methanobacteriati</taxon>
        <taxon>Methanobacteriota</taxon>
        <taxon>environmental samples</taxon>
    </lineage>
</organism>
<evidence type="ECO:0000259" key="1">
    <source>
        <dbReference type="Pfam" id="PF01978"/>
    </source>
</evidence>
<proteinExistence type="predicted"/>
<dbReference type="SUPFAM" id="SSF46785">
    <property type="entry name" value="Winged helix' DNA-binding domain"/>
    <property type="match status" value="1"/>
</dbReference>
<dbReference type="Gene3D" id="1.10.10.10">
    <property type="entry name" value="Winged helix-like DNA-binding domain superfamily/Winged helix DNA-binding domain"/>
    <property type="match status" value="1"/>
</dbReference>
<reference evidence="2" key="1">
    <citation type="journal article" date="2014" name="Genome Biol. Evol.">
        <title>Pangenome evidence for extensive interdomain horizontal transfer affecting lineage core and shell genes in uncultured planktonic thaumarchaeota and euryarchaeota.</title>
        <authorList>
            <person name="Deschamps P."/>
            <person name="Zivanovic Y."/>
            <person name="Moreira D."/>
            <person name="Rodriguez-Valera F."/>
            <person name="Lopez-Garcia P."/>
        </authorList>
    </citation>
    <scope>NUCLEOTIDE SEQUENCE</scope>
</reference>
<protein>
    <recommendedName>
        <fullName evidence="1">Transcription regulator TrmB N-terminal domain-containing protein</fullName>
    </recommendedName>
</protein>
<dbReference type="PANTHER" id="PTHR34293:SF1">
    <property type="entry name" value="HTH-TYPE TRANSCRIPTIONAL REGULATOR TRMBL2"/>
    <property type="match status" value="1"/>
</dbReference>
<sequence>MTWQQIMQDAGLTEREAKSVLILSVSERLKASELAKELHTSRLDAYNSLSRLQEIGIVTVSAEKPMKFSCPPVDQVIEKLIVMQKERLQLTESGFKELQSNKKKISKKNVEKNNAEEAKFAVLKERSNVLNKINDMAILAEERIILILGQFGILHLCRSRAISEINSAAERGVVVQVLAQLDRRTVRFFDDLHPNVIIRHSDELGSIEVIVDDFQVVQFLQVEKNPVGRGRDDAALIIESKQFNSAQTNLFEMIWDEAIEFESAKKRFTEERIVDPLRLTVGEGSFLDIFRNALGFSEELPEHDTPFDINSFMASGKELNAARKSLQSGQLDNLRILGIDIGNLLRQVGNRIGQELAFSLQSLDEDVDFLNEIMDWWEYAGLGELEYFFDPIFYVQANLPLSSEDNNGDLPLWQMDYGIIEGALISRYPEDSNVIIRKEGGMGPTDPCKFYLIFTTNELTDIDSDSAV</sequence>
<feature type="domain" description="Transcription regulator TrmB N-terminal" evidence="1">
    <location>
        <begin position="7"/>
        <end position="72"/>
    </location>
</feature>
<dbReference type="InterPro" id="IPR036390">
    <property type="entry name" value="WH_DNA-bd_sf"/>
</dbReference>
<dbReference type="PANTHER" id="PTHR34293">
    <property type="entry name" value="HTH-TYPE TRANSCRIPTIONAL REGULATOR TRMBL2"/>
    <property type="match status" value="1"/>
</dbReference>
<dbReference type="Pfam" id="PF01978">
    <property type="entry name" value="TrmB"/>
    <property type="match status" value="1"/>
</dbReference>
<dbReference type="AlphaFoldDB" id="A0A075GDB6"/>
<dbReference type="EMBL" id="KF900616">
    <property type="protein sequence ID" value="AIF01275.1"/>
    <property type="molecule type" value="Genomic_DNA"/>
</dbReference>